<reference evidence="11 12" key="1">
    <citation type="submission" date="2023-12" db="EMBL/GenBank/DDBJ databases">
        <title>Whole-genome sequencing of halo(alkali)philic microorganisms from hypersaline lakes.</title>
        <authorList>
            <person name="Sorokin D.Y."/>
            <person name="Merkel A.Y."/>
            <person name="Messina E."/>
            <person name="Yakimov M."/>
        </authorList>
    </citation>
    <scope>NUCLEOTIDE SEQUENCE [LARGE SCALE GENOMIC DNA]</scope>
    <source>
        <strain evidence="11 12">AB-CW1</strain>
    </source>
</reference>
<keyword evidence="10" id="KW-0732">Signal</keyword>
<dbReference type="GO" id="GO:0020037">
    <property type="term" value="F:heme binding"/>
    <property type="evidence" value="ECO:0007669"/>
    <property type="project" value="InterPro"/>
</dbReference>
<comment type="subcellular location">
    <subcellularLocation>
        <location evidence="1">Membrane</location>
    </subcellularLocation>
</comment>
<dbReference type="GO" id="GO:0016020">
    <property type="term" value="C:membrane"/>
    <property type="evidence" value="ECO:0007669"/>
    <property type="project" value="UniProtKB-SubCell"/>
</dbReference>
<evidence type="ECO:0000256" key="1">
    <source>
        <dbReference type="ARBA" id="ARBA00004370"/>
    </source>
</evidence>
<dbReference type="InterPro" id="IPR036909">
    <property type="entry name" value="Cyt_c-like_dom_sf"/>
</dbReference>
<evidence type="ECO:0000256" key="10">
    <source>
        <dbReference type="SAM" id="SignalP"/>
    </source>
</evidence>
<evidence type="ECO:0000256" key="6">
    <source>
        <dbReference type="ARBA" id="ARBA00023004"/>
    </source>
</evidence>
<dbReference type="EMBL" id="JAYGII010000004">
    <property type="protein sequence ID" value="MEA5444858.1"/>
    <property type="molecule type" value="Genomic_DNA"/>
</dbReference>
<feature type="transmembrane region" description="Helical" evidence="9">
    <location>
        <begin position="221"/>
        <end position="240"/>
    </location>
</feature>
<keyword evidence="7 9" id="KW-0472">Membrane</keyword>
<feature type="signal peptide" evidence="10">
    <location>
        <begin position="1"/>
        <end position="26"/>
    </location>
</feature>
<dbReference type="Proteomes" id="UP001302316">
    <property type="component" value="Unassembled WGS sequence"/>
</dbReference>
<keyword evidence="3 9" id="KW-0812">Transmembrane</keyword>
<evidence type="ECO:0000256" key="7">
    <source>
        <dbReference type="ARBA" id="ARBA00023136"/>
    </source>
</evidence>
<evidence type="ECO:0000256" key="4">
    <source>
        <dbReference type="ARBA" id="ARBA00022723"/>
    </source>
</evidence>
<dbReference type="PANTHER" id="PTHR10266:SF3">
    <property type="entry name" value="CYTOCHROME C1, HEME PROTEIN, MITOCHONDRIAL"/>
    <property type="match status" value="1"/>
</dbReference>
<evidence type="ECO:0000313" key="11">
    <source>
        <dbReference type="EMBL" id="MEA5444858.1"/>
    </source>
</evidence>
<evidence type="ECO:0000256" key="5">
    <source>
        <dbReference type="ARBA" id="ARBA00022989"/>
    </source>
</evidence>
<protein>
    <submittedName>
        <fullName evidence="11">Cytochrome c1</fullName>
    </submittedName>
</protein>
<dbReference type="SUPFAM" id="SSF46626">
    <property type="entry name" value="Cytochrome c"/>
    <property type="match status" value="1"/>
</dbReference>
<feature type="binding site" description="covalent" evidence="8">
    <location>
        <position position="63"/>
    </location>
    <ligand>
        <name>heme c</name>
        <dbReference type="ChEBI" id="CHEBI:61717"/>
    </ligand>
</feature>
<dbReference type="Pfam" id="PF02167">
    <property type="entry name" value="Cytochrom_C1"/>
    <property type="match status" value="1"/>
</dbReference>
<feature type="binding site" description="covalent" evidence="8">
    <location>
        <position position="64"/>
    </location>
    <ligand>
        <name>heme c</name>
        <dbReference type="ChEBI" id="CHEBI:61717"/>
    </ligand>
</feature>
<keyword evidence="12" id="KW-1185">Reference proteome</keyword>
<dbReference type="PANTHER" id="PTHR10266">
    <property type="entry name" value="CYTOCHROME C1"/>
    <property type="match status" value="1"/>
</dbReference>
<dbReference type="PRINTS" id="PR00603">
    <property type="entry name" value="CYTOCHROMEC1"/>
</dbReference>
<evidence type="ECO:0000313" key="12">
    <source>
        <dbReference type="Proteomes" id="UP001302316"/>
    </source>
</evidence>
<feature type="chain" id="PRO_5042839806" evidence="10">
    <location>
        <begin position="27"/>
        <end position="248"/>
    </location>
</feature>
<dbReference type="Gene3D" id="1.10.760.10">
    <property type="entry name" value="Cytochrome c-like domain"/>
    <property type="match status" value="1"/>
</dbReference>
<dbReference type="GO" id="GO:0046872">
    <property type="term" value="F:metal ion binding"/>
    <property type="evidence" value="ECO:0007669"/>
    <property type="project" value="UniProtKB-KW"/>
</dbReference>
<dbReference type="Gene3D" id="1.20.5.100">
    <property type="entry name" value="Cytochrome c1, transmembrane anchor, C-terminal"/>
    <property type="match status" value="1"/>
</dbReference>
<dbReference type="RefSeq" id="WP_346050490.1">
    <property type="nucleotide sequence ID" value="NZ_JAYGII010000004.1"/>
</dbReference>
<name>A0AAP6JD96_9GAMM</name>
<keyword evidence="6 8" id="KW-0408">Iron</keyword>
<comment type="caution">
    <text evidence="11">The sequence shown here is derived from an EMBL/GenBank/DDBJ whole genome shotgun (WGS) entry which is preliminary data.</text>
</comment>
<gene>
    <name evidence="11" type="ORF">VCB98_03390</name>
</gene>
<feature type="binding site" description="covalent" evidence="8">
    <location>
        <position position="60"/>
    </location>
    <ligand>
        <name>heme c</name>
        <dbReference type="ChEBI" id="CHEBI:61717"/>
    </ligand>
</feature>
<accession>A0AAP6JD96</accession>
<evidence type="ECO:0000256" key="3">
    <source>
        <dbReference type="ARBA" id="ARBA00022692"/>
    </source>
</evidence>
<organism evidence="11 12">
    <name type="scientific">Natronospira elongata</name>
    <dbReference type="NCBI Taxonomy" id="3110268"/>
    <lineage>
        <taxon>Bacteria</taxon>
        <taxon>Pseudomonadati</taxon>
        <taxon>Pseudomonadota</taxon>
        <taxon>Gammaproteobacteria</taxon>
        <taxon>Natronospirales</taxon>
        <taxon>Natronospiraceae</taxon>
        <taxon>Natronospira</taxon>
    </lineage>
</organism>
<keyword evidence="2 8" id="KW-0349">Heme</keyword>
<dbReference type="GO" id="GO:0009055">
    <property type="term" value="F:electron transfer activity"/>
    <property type="evidence" value="ECO:0007669"/>
    <property type="project" value="InterPro"/>
</dbReference>
<evidence type="ECO:0000256" key="2">
    <source>
        <dbReference type="ARBA" id="ARBA00022617"/>
    </source>
</evidence>
<dbReference type="InterPro" id="IPR002326">
    <property type="entry name" value="Cyt_c1"/>
</dbReference>
<comment type="cofactor">
    <cofactor evidence="8">
        <name>heme c</name>
        <dbReference type="ChEBI" id="CHEBI:61717"/>
    </cofactor>
    <text evidence="8">Binds 1 heme c group covalently per subunit.</text>
</comment>
<sequence length="248" mass="28475">MMRTIRKLSLSALVLVIAAGSGAVIADEDAVREWRPSAANNDVTNLASLQRGARYYMNYCLGCHSLEYKRYQRIADDLELPEDLALENLAFTGDELADMVKIAMPPEDAEDWFGMAAPDLTLVSRSRGPDWIYNFLHSFYIDDRTVAGTNNRMLDNAAMPHVLWSLQGLQKAHYDEEGSFVGFETVREGRMSHEEYDRTVRDIVNFLDYVGEPIQTDRKRIGFWVLAFIGVFTFLSYLLYKDYWRDVK</sequence>
<evidence type="ECO:0000256" key="9">
    <source>
        <dbReference type="SAM" id="Phobius"/>
    </source>
</evidence>
<keyword evidence="4 8" id="KW-0479">Metal-binding</keyword>
<evidence type="ECO:0000256" key="8">
    <source>
        <dbReference type="PIRSR" id="PIRSR602326-1"/>
    </source>
</evidence>
<dbReference type="AlphaFoldDB" id="A0AAP6JD96"/>
<keyword evidence="5 9" id="KW-1133">Transmembrane helix</keyword>
<proteinExistence type="predicted"/>